<gene>
    <name evidence="2" type="ORF">A6302_03438</name>
</gene>
<organism evidence="2 3">
    <name type="scientific">Methylobrevis pamukkalensis</name>
    <dbReference type="NCBI Taxonomy" id="1439726"/>
    <lineage>
        <taxon>Bacteria</taxon>
        <taxon>Pseudomonadati</taxon>
        <taxon>Pseudomonadota</taxon>
        <taxon>Alphaproteobacteria</taxon>
        <taxon>Hyphomicrobiales</taxon>
        <taxon>Pleomorphomonadaceae</taxon>
        <taxon>Methylobrevis</taxon>
    </lineage>
</organism>
<evidence type="ECO:0000313" key="3">
    <source>
        <dbReference type="Proteomes" id="UP000094622"/>
    </source>
</evidence>
<keyword evidence="3" id="KW-1185">Reference proteome</keyword>
<accession>A0A1E3GYY7</accession>
<protein>
    <submittedName>
        <fullName evidence="2">Uncharacterized protein</fullName>
    </submittedName>
</protein>
<dbReference type="EMBL" id="MCRJ01000101">
    <property type="protein sequence ID" value="ODN69244.1"/>
    <property type="molecule type" value="Genomic_DNA"/>
</dbReference>
<sequence length="85" mass="8875">MPNQTTDRRRSACARRSLRAAMSATRSGSKRSTGSPTTVTGTPGRHCAATLAIAGVLQTAKSVAAPRSAIAARNRARRGSPAWLK</sequence>
<dbReference type="Proteomes" id="UP000094622">
    <property type="component" value="Unassembled WGS sequence"/>
</dbReference>
<reference evidence="2 3" key="1">
    <citation type="submission" date="2016-07" db="EMBL/GenBank/DDBJ databases">
        <title>Draft Genome Sequence of Methylobrevis pamukkalensis PK2.</title>
        <authorList>
            <person name="Vasilenko O.V."/>
            <person name="Doronina N.V."/>
            <person name="Shmareva M.N."/>
            <person name="Tarlachkov S.V."/>
            <person name="Mustakhimov I."/>
            <person name="Trotsenko Y.A."/>
        </authorList>
    </citation>
    <scope>NUCLEOTIDE SEQUENCE [LARGE SCALE GENOMIC DNA]</scope>
    <source>
        <strain evidence="2 3">PK2</strain>
    </source>
</reference>
<evidence type="ECO:0000313" key="2">
    <source>
        <dbReference type="EMBL" id="ODN69244.1"/>
    </source>
</evidence>
<feature type="region of interest" description="Disordered" evidence="1">
    <location>
        <begin position="1"/>
        <end position="44"/>
    </location>
</feature>
<evidence type="ECO:0000256" key="1">
    <source>
        <dbReference type="SAM" id="MobiDB-lite"/>
    </source>
</evidence>
<proteinExistence type="predicted"/>
<feature type="compositionally biased region" description="Basic and acidic residues" evidence="1">
    <location>
        <begin position="1"/>
        <end position="10"/>
    </location>
</feature>
<dbReference type="AlphaFoldDB" id="A0A1E3GYY7"/>
<comment type="caution">
    <text evidence="2">The sequence shown here is derived from an EMBL/GenBank/DDBJ whole genome shotgun (WGS) entry which is preliminary data.</text>
</comment>
<feature type="compositionally biased region" description="Low complexity" evidence="1">
    <location>
        <begin position="19"/>
        <end position="44"/>
    </location>
</feature>
<name>A0A1E3GYY7_9HYPH</name>